<dbReference type="RefSeq" id="WP_182968955.1">
    <property type="nucleotide sequence ID" value="NZ_BAABGC010000041.1"/>
</dbReference>
<keyword evidence="1" id="KW-1133">Transmembrane helix</keyword>
<keyword evidence="3" id="KW-1185">Reference proteome</keyword>
<organism evidence="2 3">
    <name type="scientific">Gluconacetobacter tumulicola</name>
    <dbReference type="NCBI Taxonomy" id="1017177"/>
    <lineage>
        <taxon>Bacteria</taxon>
        <taxon>Pseudomonadati</taxon>
        <taxon>Pseudomonadota</taxon>
        <taxon>Alphaproteobacteria</taxon>
        <taxon>Acetobacterales</taxon>
        <taxon>Acetobacteraceae</taxon>
        <taxon>Gluconacetobacter</taxon>
    </lineage>
</organism>
<keyword evidence="1" id="KW-0812">Transmembrane</keyword>
<name>A0A7W4JHN6_9PROT</name>
<dbReference type="PROSITE" id="PS51257">
    <property type="entry name" value="PROKAR_LIPOPROTEIN"/>
    <property type="match status" value="1"/>
</dbReference>
<evidence type="ECO:0000256" key="1">
    <source>
        <dbReference type="SAM" id="Phobius"/>
    </source>
</evidence>
<comment type="caution">
    <text evidence="2">The sequence shown here is derived from an EMBL/GenBank/DDBJ whole genome shotgun (WGS) entry which is preliminary data.</text>
</comment>
<feature type="transmembrane region" description="Helical" evidence="1">
    <location>
        <begin position="44"/>
        <end position="62"/>
    </location>
</feature>
<accession>A0A7W4JHN6</accession>
<sequence length="204" mass="23249">MNKAQLSLSLVSICIVVGLGAFTPTYPPLLTSCIEWGSVADWASALGSLLAVIVACIAAMWAKRASDRTEEISKRSVDVDEFSVANDILKKLCEDTSASLRKIKCDDMTRRDLMSEYVTFSKRVKMIYQSFHILLNVENNKDRLLYIISSYIDLDVYIEISDKTFQNRLVYAKLDTREKNIYDYLNATYKEIHMMITEIENGQT</sequence>
<proteinExistence type="predicted"/>
<reference evidence="2 3" key="1">
    <citation type="submission" date="2020-04" db="EMBL/GenBank/DDBJ databases">
        <title>Description of novel Gluconacetobacter.</title>
        <authorList>
            <person name="Sombolestani A."/>
        </authorList>
    </citation>
    <scope>NUCLEOTIDE SEQUENCE [LARGE SCALE GENOMIC DNA]</scope>
    <source>
        <strain evidence="2 3">LMG 27725</strain>
    </source>
</reference>
<gene>
    <name evidence="2" type="ORF">HLH29_19175</name>
</gene>
<evidence type="ECO:0000313" key="2">
    <source>
        <dbReference type="EMBL" id="MBB2181232.1"/>
    </source>
</evidence>
<dbReference type="AlphaFoldDB" id="A0A7W4JHN6"/>
<protein>
    <submittedName>
        <fullName evidence="2">Uncharacterized protein</fullName>
    </submittedName>
</protein>
<keyword evidence="1" id="KW-0472">Membrane</keyword>
<evidence type="ECO:0000313" key="3">
    <source>
        <dbReference type="Proteomes" id="UP000525623"/>
    </source>
</evidence>
<dbReference type="Proteomes" id="UP000525623">
    <property type="component" value="Unassembled WGS sequence"/>
</dbReference>
<dbReference type="EMBL" id="JABEQL010000055">
    <property type="protein sequence ID" value="MBB2181232.1"/>
    <property type="molecule type" value="Genomic_DNA"/>
</dbReference>